<reference evidence="2 3" key="1">
    <citation type="journal article" date="2023" name="Sci. Data">
        <title>Genome assembly of the Korean intertidal mud-creeper Batillaria attramentaria.</title>
        <authorList>
            <person name="Patra A.K."/>
            <person name="Ho P.T."/>
            <person name="Jun S."/>
            <person name="Lee S.J."/>
            <person name="Kim Y."/>
            <person name="Won Y.J."/>
        </authorList>
    </citation>
    <scope>NUCLEOTIDE SEQUENCE [LARGE SCALE GENOMIC DNA]</scope>
    <source>
        <strain evidence="2">Wonlab-2016</strain>
    </source>
</reference>
<keyword evidence="1" id="KW-0472">Membrane</keyword>
<protein>
    <submittedName>
        <fullName evidence="2">Uncharacterized protein</fullName>
    </submittedName>
</protein>
<sequence>MIQRAEYTPLTFLFMAEATLNQTWQASKQVRCRTPSLGGKEDRMRLKFLFVRWVHDIRLLVQYRQYSHRRLLTLLGALLLLWAVYNTVRSIFHRGVLRGDPVLDRWCDREEVPSYILNTDPEEITLVTAFFDLGAYKNGPGTWDYSNPYLQKQWMRPLSKVANPIVAYFENDKDAEYFRQIRSCLPPSHTKIIKVRREELWSFRLRPYIKRIYSKTDYPRHDPNTVNPEHTCASHAKYELLEKATQKNYFGTPFFAWLDIGYFRNLDQTDFVVFKLVPPTTFNVEMVAMSQAWPHDPNVPAKDVIRNNLVWVSGEMILGDQKMVLNFTTHYKQTVDRLLKDDLSSGDEQTIYLMYSTPLRKPKQVKIKTYMCHDGQLGLYGRDTRFLCLGYVCKNAWDKIHKPGH</sequence>
<evidence type="ECO:0000256" key="1">
    <source>
        <dbReference type="SAM" id="Phobius"/>
    </source>
</evidence>
<keyword evidence="3" id="KW-1185">Reference proteome</keyword>
<dbReference type="AlphaFoldDB" id="A0ABD0M9B2"/>
<dbReference type="Pfam" id="PF09612">
    <property type="entry name" value="HtrL_YibB"/>
    <property type="match status" value="1"/>
</dbReference>
<evidence type="ECO:0000313" key="2">
    <source>
        <dbReference type="EMBL" id="KAK7508429.1"/>
    </source>
</evidence>
<accession>A0ABD0M9B2</accession>
<feature type="transmembrane region" description="Helical" evidence="1">
    <location>
        <begin position="71"/>
        <end position="88"/>
    </location>
</feature>
<name>A0ABD0M9B2_9CAEN</name>
<evidence type="ECO:0000313" key="3">
    <source>
        <dbReference type="Proteomes" id="UP001519460"/>
    </source>
</evidence>
<comment type="caution">
    <text evidence="2">The sequence shown here is derived from an EMBL/GenBank/DDBJ whole genome shotgun (WGS) entry which is preliminary data.</text>
</comment>
<keyword evidence="1" id="KW-0812">Transmembrane</keyword>
<dbReference type="EMBL" id="JACVVK020000002">
    <property type="protein sequence ID" value="KAK7508429.1"/>
    <property type="molecule type" value="Genomic_DNA"/>
</dbReference>
<dbReference type="InterPro" id="IPR011735">
    <property type="entry name" value="WlaTC/HtrL_glycosyltransf"/>
</dbReference>
<keyword evidence="1" id="KW-1133">Transmembrane helix</keyword>
<dbReference type="Proteomes" id="UP001519460">
    <property type="component" value="Unassembled WGS sequence"/>
</dbReference>
<organism evidence="2 3">
    <name type="scientific">Batillaria attramentaria</name>
    <dbReference type="NCBI Taxonomy" id="370345"/>
    <lineage>
        <taxon>Eukaryota</taxon>
        <taxon>Metazoa</taxon>
        <taxon>Spiralia</taxon>
        <taxon>Lophotrochozoa</taxon>
        <taxon>Mollusca</taxon>
        <taxon>Gastropoda</taxon>
        <taxon>Caenogastropoda</taxon>
        <taxon>Sorbeoconcha</taxon>
        <taxon>Cerithioidea</taxon>
        <taxon>Batillariidae</taxon>
        <taxon>Batillaria</taxon>
    </lineage>
</organism>
<proteinExistence type="predicted"/>
<gene>
    <name evidence="2" type="ORF">BaRGS_00000668</name>
</gene>